<evidence type="ECO:0000313" key="3">
    <source>
        <dbReference type="EMBL" id="MDE8650481.1"/>
    </source>
</evidence>
<dbReference type="CDD" id="cd05825">
    <property type="entry name" value="LbH_wcaF_like"/>
    <property type="match status" value="1"/>
</dbReference>
<accession>A0ABT5WKA1</accession>
<comment type="similarity">
    <text evidence="1">Belongs to the transferase hexapeptide repeat family.</text>
</comment>
<evidence type="ECO:0000256" key="2">
    <source>
        <dbReference type="ARBA" id="ARBA00022679"/>
    </source>
</evidence>
<keyword evidence="4" id="KW-1185">Reference proteome</keyword>
<dbReference type="Proteomes" id="UP001216253">
    <property type="component" value="Unassembled WGS sequence"/>
</dbReference>
<comment type="caution">
    <text evidence="3">The sequence shown here is derived from an EMBL/GenBank/DDBJ whole genome shotgun (WGS) entry which is preliminary data.</text>
</comment>
<dbReference type="RefSeq" id="WP_275226561.1">
    <property type="nucleotide sequence ID" value="NZ_JARESE010000001.1"/>
</dbReference>
<dbReference type="Gene3D" id="2.160.10.10">
    <property type="entry name" value="Hexapeptide repeat proteins"/>
    <property type="match status" value="1"/>
</dbReference>
<protein>
    <submittedName>
        <fullName evidence="3">Colanic acid biosynthesis acetyltransferase</fullName>
    </submittedName>
</protein>
<sequence>MSVLDARSTGQHRGGASFSLGNRVFRLVWMVAWTLLAAWTPPPLRGWRAFVLRCFGARVGKGTRIYAGARVWHPRNLTVGDFVCIGPGVTVYCQGPISIGDYTVVSQGAHLCAGTHDIADPYFQLVTRPIHIGARAWIAAEAFVGPGVTVGDGAVLGARCVAMRDIEPWSVYSGNPARFLKPRVMRSAPDDTPPKGNAGAA</sequence>
<keyword evidence="2" id="KW-0808">Transferase</keyword>
<dbReference type="SUPFAM" id="SSF51161">
    <property type="entry name" value="Trimeric LpxA-like enzymes"/>
    <property type="match status" value="1"/>
</dbReference>
<gene>
    <name evidence="3" type="ORF">PYV00_01955</name>
</gene>
<proteinExistence type="inferred from homology"/>
<reference evidence="3 4" key="1">
    <citation type="submission" date="2023-03" db="EMBL/GenBank/DDBJ databases">
        <title>NovoSphingobium album sp. nov. isolated from polycyclic aromatic hydrocarbons- and heavy-metal polluted soil.</title>
        <authorList>
            <person name="Liu Z."/>
            <person name="Wang K."/>
        </authorList>
    </citation>
    <scope>NUCLEOTIDE SEQUENCE [LARGE SCALE GENOMIC DNA]</scope>
    <source>
        <strain evidence="3 4">H3SJ31-1</strain>
    </source>
</reference>
<dbReference type="PANTHER" id="PTHR23416">
    <property type="entry name" value="SIALIC ACID SYNTHASE-RELATED"/>
    <property type="match status" value="1"/>
</dbReference>
<dbReference type="EMBL" id="JARESE010000001">
    <property type="protein sequence ID" value="MDE8650481.1"/>
    <property type="molecule type" value="Genomic_DNA"/>
</dbReference>
<dbReference type="InterPro" id="IPR051159">
    <property type="entry name" value="Hexapeptide_acetyltransf"/>
</dbReference>
<name>A0ABT5WKA1_9SPHN</name>
<dbReference type="PANTHER" id="PTHR23416:SF23">
    <property type="entry name" value="ACETYLTRANSFERASE C18B11.09C-RELATED"/>
    <property type="match status" value="1"/>
</dbReference>
<evidence type="ECO:0000313" key="4">
    <source>
        <dbReference type="Proteomes" id="UP001216253"/>
    </source>
</evidence>
<dbReference type="InterPro" id="IPR011004">
    <property type="entry name" value="Trimer_LpxA-like_sf"/>
</dbReference>
<organism evidence="3 4">
    <name type="scientific">Novosphingobium album</name>
    <name type="common">ex Liu et al. 2023</name>
    <dbReference type="NCBI Taxonomy" id="3031130"/>
    <lineage>
        <taxon>Bacteria</taxon>
        <taxon>Pseudomonadati</taxon>
        <taxon>Pseudomonadota</taxon>
        <taxon>Alphaproteobacteria</taxon>
        <taxon>Sphingomonadales</taxon>
        <taxon>Sphingomonadaceae</taxon>
        <taxon>Novosphingobium</taxon>
    </lineage>
</organism>
<evidence type="ECO:0000256" key="1">
    <source>
        <dbReference type="ARBA" id="ARBA00007274"/>
    </source>
</evidence>